<dbReference type="Proteomes" id="UP000012313">
    <property type="component" value="Unassembled WGS sequence"/>
</dbReference>
<dbReference type="InterPro" id="IPR011094">
    <property type="entry name" value="Uncharacterised_LppY/LpqO"/>
</dbReference>
<accession>N1WP68</accession>
<dbReference type="STRING" id="1218598.LEP1GSC060_1275"/>
<dbReference type="Pfam" id="PF07485">
    <property type="entry name" value="DUF1529"/>
    <property type="match status" value="1"/>
</dbReference>
<dbReference type="EMBL" id="AOHC02000035">
    <property type="protein sequence ID" value="EMY77608.1"/>
    <property type="molecule type" value="Genomic_DNA"/>
</dbReference>
<organism evidence="1 2">
    <name type="scientific">Leptospira weilii serovar Ranarum str. ICFT</name>
    <dbReference type="NCBI Taxonomy" id="1218598"/>
    <lineage>
        <taxon>Bacteria</taxon>
        <taxon>Pseudomonadati</taxon>
        <taxon>Spirochaetota</taxon>
        <taxon>Spirochaetia</taxon>
        <taxon>Leptospirales</taxon>
        <taxon>Leptospiraceae</taxon>
        <taxon>Leptospira</taxon>
    </lineage>
</organism>
<proteinExistence type="predicted"/>
<comment type="caution">
    <text evidence="1">The sequence shown here is derived from an EMBL/GenBank/DDBJ whole genome shotgun (WGS) entry which is preliminary data.</text>
</comment>
<reference evidence="1" key="1">
    <citation type="submission" date="2013-03" db="EMBL/GenBank/DDBJ databases">
        <authorList>
            <person name="Harkins D.M."/>
            <person name="Durkin A.S."/>
            <person name="Brinkac L.M."/>
            <person name="Haft D.H."/>
            <person name="Selengut J.D."/>
            <person name="Sanka R."/>
            <person name="DePew J."/>
            <person name="Purushe J."/>
            <person name="Hartskeerl R.A."/>
            <person name="Ahmed A."/>
            <person name="van der Linden H."/>
            <person name="Goris M.G.A."/>
            <person name="Vinetz J.M."/>
            <person name="Sutton G.G."/>
            <person name="Nierman W.C."/>
            <person name="Fouts D.E."/>
        </authorList>
    </citation>
    <scope>NUCLEOTIDE SEQUENCE [LARGE SCALE GENOMIC DNA]</scope>
    <source>
        <strain evidence="1">ICFT</strain>
    </source>
</reference>
<sequence length="132" mass="14342">MKKGFKILSFVFVTLTIIPVILGAEAGLNFTEIEKVTAMKGHRMGNAMGVNTWAAFVGSDTQAVVDGDFAMLENELQGVLKTLLAAKIRIVAIHNHMTTENPRILFLHFWGAGKTTDLARGLKAALATQTKE</sequence>
<dbReference type="RefSeq" id="WP_003003308.1">
    <property type="nucleotide sequence ID" value="NZ_AOHC02000035.1"/>
</dbReference>
<dbReference type="OrthoDB" id="4687120at2"/>
<gene>
    <name evidence="1" type="ORF">LEP1GSC060_1275</name>
</gene>
<keyword evidence="2" id="KW-1185">Reference proteome</keyword>
<evidence type="ECO:0000313" key="1">
    <source>
        <dbReference type="EMBL" id="EMY77608.1"/>
    </source>
</evidence>
<protein>
    <submittedName>
        <fullName evidence="1">PF07485 domain protein</fullName>
    </submittedName>
</protein>
<dbReference type="AlphaFoldDB" id="N1WP68"/>
<name>N1WP68_9LEPT</name>
<evidence type="ECO:0000313" key="2">
    <source>
        <dbReference type="Proteomes" id="UP000012313"/>
    </source>
</evidence>